<keyword evidence="3" id="KW-1185">Reference proteome</keyword>
<feature type="domain" description="Haemin-degrading HemS/ChuX" evidence="1">
    <location>
        <begin position="210"/>
        <end position="341"/>
    </location>
</feature>
<reference evidence="2 3" key="1">
    <citation type="submission" date="2016-09" db="EMBL/GenBank/DDBJ databases">
        <title>Rhizobium oryziradicis sp. nov., isolated from the root of rice.</title>
        <authorList>
            <person name="Zhao J."/>
            <person name="Zhang X."/>
        </authorList>
    </citation>
    <scope>NUCLEOTIDE SEQUENCE [LARGE SCALE GENOMIC DNA]</scope>
    <source>
        <strain evidence="2 3">N19</strain>
    </source>
</reference>
<proteinExistence type="predicted"/>
<sequence>MQRATLTSADIRQIKIDNPNMRERDIAAQCGISEAEYVAAWLGHSATRITTDFDRVFPKLEALGTVMALTRNDHAVHEKIGCYDRFFAGKKAAMMLGEHIDTRMFPHHWVYGFAVEAMAGDVVKRSFQFFDAQGEAVHKIHLRPESDVAAWKALAVELALDDQSADLDITPSVEDVFANDDNVPVDALRQRWSNMTDTHQFVGLLNALELSRLKAVSSVGDDFAWKVSRQAVSVMFEGAVRTQVPLMCFVGNQGCVQIHSGPVANIKSVGPWLNVMDETFHLHLREDHIAEAWVVRKPTDKGHVTSLEAYDASGNLIIQFFGKRIEGQDERSEWRAIVEALPTQDTSRAA</sequence>
<dbReference type="InterPro" id="IPR007845">
    <property type="entry name" value="HemS/ChuX_dom"/>
</dbReference>
<feature type="domain" description="Haemin-degrading HemS/ChuX" evidence="1">
    <location>
        <begin position="31"/>
        <end position="156"/>
    </location>
</feature>
<organism evidence="2 3">
    <name type="scientific">Rhizobium oryziradicis</name>
    <dbReference type="NCBI Taxonomy" id="1867956"/>
    <lineage>
        <taxon>Bacteria</taxon>
        <taxon>Pseudomonadati</taxon>
        <taxon>Pseudomonadota</taxon>
        <taxon>Alphaproteobacteria</taxon>
        <taxon>Hyphomicrobiales</taxon>
        <taxon>Rhizobiaceae</taxon>
        <taxon>Rhizobium/Agrobacterium group</taxon>
        <taxon>Rhizobium</taxon>
    </lineage>
</organism>
<dbReference type="AlphaFoldDB" id="A0A1Q8ZY71"/>
<dbReference type="CDD" id="cd16831">
    <property type="entry name" value="HemS-like_C"/>
    <property type="match status" value="1"/>
</dbReference>
<gene>
    <name evidence="2" type="ORF">BJF95_15175</name>
</gene>
<dbReference type="Gene3D" id="3.40.1570.10">
    <property type="entry name" value="HemS/ChuS/ChuX like domains"/>
    <property type="match status" value="2"/>
</dbReference>
<protein>
    <submittedName>
        <fullName evidence="2">Iron transporter</fullName>
    </submittedName>
</protein>
<name>A0A1Q8ZY71_9HYPH</name>
<dbReference type="Proteomes" id="UP000186894">
    <property type="component" value="Unassembled WGS sequence"/>
</dbReference>
<comment type="caution">
    <text evidence="2">The sequence shown here is derived from an EMBL/GenBank/DDBJ whole genome shotgun (WGS) entry which is preliminary data.</text>
</comment>
<dbReference type="GO" id="GO:0006826">
    <property type="term" value="P:iron ion transport"/>
    <property type="evidence" value="ECO:0007669"/>
    <property type="project" value="InterPro"/>
</dbReference>
<dbReference type="STRING" id="1867956.BJF95_15175"/>
<evidence type="ECO:0000313" key="2">
    <source>
        <dbReference type="EMBL" id="OLP46993.1"/>
    </source>
</evidence>
<dbReference type="CDD" id="cd16830">
    <property type="entry name" value="HemS-like_N"/>
    <property type="match status" value="1"/>
</dbReference>
<evidence type="ECO:0000313" key="3">
    <source>
        <dbReference type="Proteomes" id="UP000186894"/>
    </source>
</evidence>
<dbReference type="InterPro" id="IPR053733">
    <property type="entry name" value="Heme_Transport_Util_sf"/>
</dbReference>
<accession>A0A1Q8ZY71</accession>
<evidence type="ECO:0000259" key="1">
    <source>
        <dbReference type="Pfam" id="PF05171"/>
    </source>
</evidence>
<dbReference type="RefSeq" id="WP_075637476.1">
    <property type="nucleotide sequence ID" value="NZ_MKIM01000016.1"/>
</dbReference>
<dbReference type="SUPFAM" id="SSF144064">
    <property type="entry name" value="Heme iron utilization protein-like"/>
    <property type="match status" value="1"/>
</dbReference>
<dbReference type="EMBL" id="MKIM01000016">
    <property type="protein sequence ID" value="OLP46993.1"/>
    <property type="molecule type" value="Genomic_DNA"/>
</dbReference>
<dbReference type="Pfam" id="PF05171">
    <property type="entry name" value="HemS"/>
    <property type="match status" value="2"/>
</dbReference>